<feature type="domain" description="PCI" evidence="7">
    <location>
        <begin position="202"/>
        <end position="363"/>
    </location>
</feature>
<comment type="caution">
    <text evidence="8">The sequence shown here is derived from an EMBL/GenBank/DDBJ whole genome shotgun (WGS) entry which is preliminary data.</text>
</comment>
<evidence type="ECO:0000313" key="9">
    <source>
        <dbReference type="Proteomes" id="UP000813824"/>
    </source>
</evidence>
<sequence length="421" mass="46780">MSVTDAISIFAEGTYEEQILELVNYIARPLSDEQRPAFIQTFQDALVTAEGQKLISEDDERRRQVLSKVLDEVKDLGSGSEREIEGFFNLVFSHLLALFPFDSSQTKHYITGLLQTISASSEPSITKYRIISNLFNTIPKTSGLRFPVQQTLLEIASTHDELNYLALSTGGVEKWLSEWEISPEEKSSFLKTLVEAYSKAGDAETSYQYTLAYVRSLPLSSAESAAVSAISTALRSPTVFDFDPLFRLDAVVAAKSHEIFSLLQIFLNDGLSEYKAWEATHADLFPKYDLDKAQLERKIRLLSLATLAFQNIGRDVAYSVLSKALQVEQDDVERWVIDAIRAGLVSGKLSQTTHTFHVVRATARLFEREQWEVLEKRLAAWKTGLASVLEVVASAKKRNGTDGPATTALETGAPQPQEAAA</sequence>
<dbReference type="AlphaFoldDB" id="A0A8K0UL26"/>
<dbReference type="GO" id="GO:0001732">
    <property type="term" value="P:formation of cytoplasmic translation initiation complex"/>
    <property type="evidence" value="ECO:0007669"/>
    <property type="project" value="UniProtKB-UniRule"/>
</dbReference>
<dbReference type="InterPro" id="IPR040750">
    <property type="entry name" value="eIF3m_C_helix"/>
</dbReference>
<reference evidence="8" key="1">
    <citation type="journal article" date="2021" name="New Phytol.">
        <title>Evolutionary innovations through gain and loss of genes in the ectomycorrhizal Boletales.</title>
        <authorList>
            <person name="Wu G."/>
            <person name="Miyauchi S."/>
            <person name="Morin E."/>
            <person name="Kuo A."/>
            <person name="Drula E."/>
            <person name="Varga T."/>
            <person name="Kohler A."/>
            <person name="Feng B."/>
            <person name="Cao Y."/>
            <person name="Lipzen A."/>
            <person name="Daum C."/>
            <person name="Hundley H."/>
            <person name="Pangilinan J."/>
            <person name="Johnson J."/>
            <person name="Barry K."/>
            <person name="LaButti K."/>
            <person name="Ng V."/>
            <person name="Ahrendt S."/>
            <person name="Min B."/>
            <person name="Choi I.G."/>
            <person name="Park H."/>
            <person name="Plett J.M."/>
            <person name="Magnuson J."/>
            <person name="Spatafora J.W."/>
            <person name="Nagy L.G."/>
            <person name="Henrissat B."/>
            <person name="Grigoriev I.V."/>
            <person name="Yang Z.L."/>
            <person name="Xu J."/>
            <person name="Martin F.M."/>
        </authorList>
    </citation>
    <scope>NUCLEOTIDE SEQUENCE</scope>
    <source>
        <strain evidence="8">KKN 215</strain>
    </source>
</reference>
<dbReference type="Pfam" id="PF01399">
    <property type="entry name" value="PCI"/>
    <property type="match status" value="1"/>
</dbReference>
<organism evidence="8 9">
    <name type="scientific">Cristinia sonorae</name>
    <dbReference type="NCBI Taxonomy" id="1940300"/>
    <lineage>
        <taxon>Eukaryota</taxon>
        <taxon>Fungi</taxon>
        <taxon>Dikarya</taxon>
        <taxon>Basidiomycota</taxon>
        <taxon>Agaricomycotina</taxon>
        <taxon>Agaricomycetes</taxon>
        <taxon>Agaricomycetidae</taxon>
        <taxon>Agaricales</taxon>
        <taxon>Pleurotineae</taxon>
        <taxon>Stephanosporaceae</taxon>
        <taxon>Cristinia</taxon>
    </lineage>
</organism>
<dbReference type="GO" id="GO:0016282">
    <property type="term" value="C:eukaryotic 43S preinitiation complex"/>
    <property type="evidence" value="ECO:0007669"/>
    <property type="project" value="UniProtKB-UniRule"/>
</dbReference>
<keyword evidence="2 5" id="KW-0963">Cytoplasm</keyword>
<comment type="subcellular location">
    <subcellularLocation>
        <location evidence="5">Cytoplasm</location>
    </subcellularLocation>
</comment>
<proteinExistence type="inferred from homology"/>
<dbReference type="SMART" id="SM00088">
    <property type="entry name" value="PINT"/>
    <property type="match status" value="1"/>
</dbReference>
<evidence type="ECO:0000313" key="8">
    <source>
        <dbReference type="EMBL" id="KAH8094944.1"/>
    </source>
</evidence>
<dbReference type="GO" id="GO:0003743">
    <property type="term" value="F:translation initiation factor activity"/>
    <property type="evidence" value="ECO:0007669"/>
    <property type="project" value="UniProtKB-UniRule"/>
</dbReference>
<comment type="function">
    <text evidence="5">Component of the eukaryotic translation initiation factor 3 (eIF-3) complex, which is involved in protein synthesis of a specialized repertoire of mRNAs and, together with other initiation factors, stimulates binding of mRNA and methionyl-tRNAi to the 40S ribosome. The eIF-3 complex specifically targets and initiates translation of a subset of mRNAs involved in cell proliferation.</text>
</comment>
<dbReference type="Proteomes" id="UP000813824">
    <property type="component" value="Unassembled WGS sequence"/>
</dbReference>
<dbReference type="PANTHER" id="PTHR15350:SF2">
    <property type="entry name" value="EUKARYOTIC TRANSLATION INITIATION FACTOR 3 SUBUNIT M"/>
    <property type="match status" value="1"/>
</dbReference>
<dbReference type="PANTHER" id="PTHR15350">
    <property type="entry name" value="COP9 SIGNALOSOME COMPLEX SUBUNIT 7/DENDRITIC CELL PROTEIN GA17"/>
    <property type="match status" value="1"/>
</dbReference>
<dbReference type="GO" id="GO:0033290">
    <property type="term" value="C:eukaryotic 48S preinitiation complex"/>
    <property type="evidence" value="ECO:0007669"/>
    <property type="project" value="UniProtKB-UniRule"/>
</dbReference>
<name>A0A8K0UL26_9AGAR</name>
<keyword evidence="9" id="KW-1185">Reference proteome</keyword>
<evidence type="ECO:0000256" key="3">
    <source>
        <dbReference type="ARBA" id="ARBA00022540"/>
    </source>
</evidence>
<evidence type="ECO:0000256" key="5">
    <source>
        <dbReference type="HAMAP-Rule" id="MF_03012"/>
    </source>
</evidence>
<keyword evidence="3 5" id="KW-0396">Initiation factor</keyword>
<dbReference type="Pfam" id="PF18005">
    <property type="entry name" value="eIF3m_C_helix"/>
    <property type="match status" value="1"/>
</dbReference>
<feature type="region of interest" description="Disordered" evidence="6">
    <location>
        <begin position="398"/>
        <end position="421"/>
    </location>
</feature>
<dbReference type="EMBL" id="JAEVFJ010000024">
    <property type="protein sequence ID" value="KAH8094944.1"/>
    <property type="molecule type" value="Genomic_DNA"/>
</dbReference>
<comment type="subunit">
    <text evidence="5">Component of the eukaryotic translation initiation factor 3 (eIF-3) complex.</text>
</comment>
<evidence type="ECO:0000256" key="1">
    <source>
        <dbReference type="ARBA" id="ARBA00008482"/>
    </source>
</evidence>
<dbReference type="HAMAP" id="MF_03012">
    <property type="entry name" value="eIF3m"/>
    <property type="match status" value="1"/>
</dbReference>
<evidence type="ECO:0000256" key="6">
    <source>
        <dbReference type="SAM" id="MobiDB-lite"/>
    </source>
</evidence>
<dbReference type="InterPro" id="IPR000717">
    <property type="entry name" value="PCI_dom"/>
</dbReference>
<dbReference type="GO" id="GO:0071541">
    <property type="term" value="C:eukaryotic translation initiation factor 3 complex, eIF3m"/>
    <property type="evidence" value="ECO:0007669"/>
    <property type="project" value="UniProtKB-UniRule"/>
</dbReference>
<keyword evidence="4 5" id="KW-0648">Protein biosynthesis</keyword>
<protein>
    <recommendedName>
        <fullName evidence="5">Eukaryotic translation initiation factor 3 subunit M</fullName>
        <shortName evidence="5">eIF3m</shortName>
    </recommendedName>
</protein>
<comment type="similarity">
    <text evidence="5">Belongs to the eIF-3 subunit M family.</text>
</comment>
<dbReference type="OrthoDB" id="10267031at2759"/>
<comment type="similarity">
    <text evidence="1">Belongs to the CSN7/EIF3M family. CSN7 subfamily.</text>
</comment>
<dbReference type="PROSITE" id="PS50250">
    <property type="entry name" value="PCI"/>
    <property type="match status" value="1"/>
</dbReference>
<evidence type="ECO:0000259" key="7">
    <source>
        <dbReference type="PROSITE" id="PS50250"/>
    </source>
</evidence>
<dbReference type="InterPro" id="IPR027528">
    <property type="entry name" value="eIF3m"/>
</dbReference>
<gene>
    <name evidence="8" type="ORF">BXZ70DRAFT_946759</name>
</gene>
<evidence type="ECO:0000256" key="4">
    <source>
        <dbReference type="ARBA" id="ARBA00022917"/>
    </source>
</evidence>
<accession>A0A8K0UL26</accession>
<dbReference type="InterPro" id="IPR045237">
    <property type="entry name" value="COPS7/eIF3m"/>
</dbReference>
<evidence type="ECO:0000256" key="2">
    <source>
        <dbReference type="ARBA" id="ARBA00022490"/>
    </source>
</evidence>